<dbReference type="PANTHER" id="PTHR33564:SF11">
    <property type="entry name" value="OS06G0604600 PROTEIN"/>
    <property type="match status" value="1"/>
</dbReference>
<feature type="compositionally biased region" description="Polar residues" evidence="1">
    <location>
        <begin position="94"/>
        <end position="106"/>
    </location>
</feature>
<sequence>MCSMLNSQGMALATAMAAVSGTVILLSFCIQKSIPTAQFSIHPFSPPNLRSCIPSETRKKEKEKKKKKKRVHFADDVVDPIGNGEDFRRHHEIASNNCDSTPPSQKSGGGGDRGMPANRVALYNGILRDRVVHRFAYS</sequence>
<evidence type="ECO:0000313" key="3">
    <source>
        <dbReference type="RefSeq" id="XP_022144989.1"/>
    </source>
</evidence>
<dbReference type="GeneID" id="111014521"/>
<dbReference type="RefSeq" id="XP_022144989.1">
    <property type="nucleotide sequence ID" value="XM_022289297.1"/>
</dbReference>
<dbReference type="Proteomes" id="UP000504603">
    <property type="component" value="Unplaced"/>
</dbReference>
<evidence type="ECO:0000313" key="2">
    <source>
        <dbReference type="Proteomes" id="UP000504603"/>
    </source>
</evidence>
<feature type="region of interest" description="Disordered" evidence="1">
    <location>
        <begin position="91"/>
        <end position="116"/>
    </location>
</feature>
<feature type="compositionally biased region" description="Basic residues" evidence="1">
    <location>
        <begin position="61"/>
        <end position="71"/>
    </location>
</feature>
<dbReference type="KEGG" id="mcha:111014521"/>
<dbReference type="AlphaFoldDB" id="A0A6J1CTW1"/>
<keyword evidence="2" id="KW-1185">Reference proteome</keyword>
<proteinExistence type="predicted"/>
<dbReference type="PANTHER" id="PTHR33564">
    <property type="entry name" value="TRANSMEMBRANE PROTEIN"/>
    <property type="match status" value="1"/>
</dbReference>
<feature type="region of interest" description="Disordered" evidence="1">
    <location>
        <begin position="52"/>
        <end position="75"/>
    </location>
</feature>
<name>A0A6J1CTW1_MOMCH</name>
<organism evidence="2 3">
    <name type="scientific">Momordica charantia</name>
    <name type="common">Bitter gourd</name>
    <name type="synonym">Balsam pear</name>
    <dbReference type="NCBI Taxonomy" id="3673"/>
    <lineage>
        <taxon>Eukaryota</taxon>
        <taxon>Viridiplantae</taxon>
        <taxon>Streptophyta</taxon>
        <taxon>Embryophyta</taxon>
        <taxon>Tracheophyta</taxon>
        <taxon>Spermatophyta</taxon>
        <taxon>Magnoliopsida</taxon>
        <taxon>eudicotyledons</taxon>
        <taxon>Gunneridae</taxon>
        <taxon>Pentapetalae</taxon>
        <taxon>rosids</taxon>
        <taxon>fabids</taxon>
        <taxon>Cucurbitales</taxon>
        <taxon>Cucurbitaceae</taxon>
        <taxon>Momordiceae</taxon>
        <taxon>Momordica</taxon>
    </lineage>
</organism>
<accession>A0A6J1CTW1</accession>
<reference evidence="3" key="1">
    <citation type="submission" date="2025-08" db="UniProtKB">
        <authorList>
            <consortium name="RefSeq"/>
        </authorList>
    </citation>
    <scope>IDENTIFICATION</scope>
    <source>
        <strain evidence="3">OHB3-1</strain>
    </source>
</reference>
<protein>
    <submittedName>
        <fullName evidence="3">Uncharacterized protein LOC111014521</fullName>
    </submittedName>
</protein>
<dbReference type="OrthoDB" id="695890at2759"/>
<gene>
    <name evidence="3" type="primary">LOC111014521</name>
</gene>
<evidence type="ECO:0000256" key="1">
    <source>
        <dbReference type="SAM" id="MobiDB-lite"/>
    </source>
</evidence>